<dbReference type="GeneID" id="59328186"/>
<feature type="region of interest" description="Disordered" evidence="1">
    <location>
        <begin position="321"/>
        <end position="406"/>
    </location>
</feature>
<feature type="compositionally biased region" description="Low complexity" evidence="1">
    <location>
        <begin position="1"/>
        <end position="26"/>
    </location>
</feature>
<dbReference type="RefSeq" id="XP_037141594.1">
    <property type="nucleotide sequence ID" value="XM_037285698.1"/>
</dbReference>
<dbReference type="Proteomes" id="UP000515788">
    <property type="component" value="Chromosome 8"/>
</dbReference>
<dbReference type="EMBL" id="CP059253">
    <property type="protein sequence ID" value="QLL34920.1"/>
    <property type="molecule type" value="Genomic_DNA"/>
</dbReference>
<feature type="compositionally biased region" description="Polar residues" evidence="1">
    <location>
        <begin position="444"/>
        <end position="455"/>
    </location>
</feature>
<sequence>MAFNSSSTWAGSVGSSSGWSLETSWWPSDSTSGRSTLASRDGGSLMVTSSSGPTIVTPSSSQLYSSSEIDSASLGQVVSSQSPQLSRLWSRSSSAVVPLSTLESSSASGVSSSSTSASESELSSVRSESSSSSGLERSSASSASSSWASRSSSSSPSSSSDSDTSVIDLSTSSSSSESVIPSTSVLEPQSTPFSSSSATSAWTSTSAPSYTVSQDSRSIYYIYTQLYHITGSTTTFDTGLPTTTARAKTVTSSFSVPTSTQTRGIQFYENWLDGGLGEASSPSSPTKNKIIGGVVGGVAGALLCGIVLWLMFFRRRKKTTKAPRGFTSKIGRRAGYPLPSQASDHDQEKVSPPATGSGQTALLSRIKSKAMAQISRNKGETDPRNDSGNPFQDEFNFQARRPPPIPPSRNITGIYASADPEVPVDHRFSYVSSLTDSSYISSTQGNYSSMSSSSIRLAPDAERNPSESARGFLREVI</sequence>
<feature type="transmembrane region" description="Helical" evidence="2">
    <location>
        <begin position="290"/>
        <end position="312"/>
    </location>
</feature>
<feature type="compositionally biased region" description="Polar residues" evidence="1">
    <location>
        <begin position="46"/>
        <end position="62"/>
    </location>
</feature>
<gene>
    <name evidence="3" type="ORF">HG536_0H02950</name>
</gene>
<feature type="region of interest" description="Disordered" evidence="1">
    <location>
        <begin position="439"/>
        <end position="477"/>
    </location>
</feature>
<organism evidence="3 4">
    <name type="scientific">Torulaspora globosa</name>
    <dbReference type="NCBI Taxonomy" id="48254"/>
    <lineage>
        <taxon>Eukaryota</taxon>
        <taxon>Fungi</taxon>
        <taxon>Dikarya</taxon>
        <taxon>Ascomycota</taxon>
        <taxon>Saccharomycotina</taxon>
        <taxon>Saccharomycetes</taxon>
        <taxon>Saccharomycetales</taxon>
        <taxon>Saccharomycetaceae</taxon>
        <taxon>Torulaspora</taxon>
    </lineage>
</organism>
<name>A0A7G3ZN34_9SACH</name>
<proteinExistence type="predicted"/>
<dbReference type="KEGG" id="tgb:HG536_0H02950"/>
<feature type="region of interest" description="Disordered" evidence="1">
    <location>
        <begin position="1"/>
        <end position="62"/>
    </location>
</feature>
<keyword evidence="2" id="KW-0812">Transmembrane</keyword>
<reference evidence="3 4" key="1">
    <citation type="submission" date="2020-06" db="EMBL/GenBank/DDBJ databases">
        <title>The yeast mating-type switching endonuclease HO is a domesticated member of an unorthodox homing genetic element family.</title>
        <authorList>
            <person name="Coughlan A.Y."/>
            <person name="Lombardi L."/>
            <person name="Braun-Galleani S."/>
            <person name="Martos A.R."/>
            <person name="Galeote V."/>
            <person name="Bigey F."/>
            <person name="Dequin S."/>
            <person name="Byrne K.P."/>
            <person name="Wolfe K.H."/>
        </authorList>
    </citation>
    <scope>NUCLEOTIDE SEQUENCE [LARGE SCALE GENOMIC DNA]</scope>
    <source>
        <strain evidence="3 4">CBS764</strain>
    </source>
</reference>
<evidence type="ECO:0000256" key="1">
    <source>
        <dbReference type="SAM" id="MobiDB-lite"/>
    </source>
</evidence>
<protein>
    <submittedName>
        <fullName evidence="3">Uncharacterized protein</fullName>
    </submittedName>
</protein>
<evidence type="ECO:0000256" key="2">
    <source>
        <dbReference type="SAM" id="Phobius"/>
    </source>
</evidence>
<accession>A0A7G3ZN34</accession>
<dbReference type="OrthoDB" id="4036548at2759"/>
<keyword evidence="4" id="KW-1185">Reference proteome</keyword>
<keyword evidence="2" id="KW-0472">Membrane</keyword>
<feature type="region of interest" description="Disordered" evidence="1">
    <location>
        <begin position="105"/>
        <end position="209"/>
    </location>
</feature>
<keyword evidence="2" id="KW-1133">Transmembrane helix</keyword>
<evidence type="ECO:0000313" key="3">
    <source>
        <dbReference type="EMBL" id="QLL34920.1"/>
    </source>
</evidence>
<dbReference type="AlphaFoldDB" id="A0A7G3ZN34"/>
<feature type="compositionally biased region" description="Polar residues" evidence="1">
    <location>
        <begin position="27"/>
        <end position="38"/>
    </location>
</feature>
<evidence type="ECO:0000313" key="4">
    <source>
        <dbReference type="Proteomes" id="UP000515788"/>
    </source>
</evidence>